<dbReference type="AlphaFoldDB" id="A0A319E7A8"/>
<dbReference type="VEuPathDB" id="FungiDB:BO78DRAFT_348674"/>
<evidence type="ECO:0000256" key="6">
    <source>
        <dbReference type="SAM" id="Phobius"/>
    </source>
</evidence>
<keyword evidence="2 6" id="KW-0812">Transmembrane</keyword>
<sequence length="268" mass="29086">MDTSSSWTAHPRAVAPVAVSLTLEGLAILAVALRFYSHRLKRQGTAAHDLAILVALIFSSGLVACLIAATVIGGLGQHTADLPNPAVQLVQFAKIYLALSPIWGCAISAVKISILLLYISIFRSKVFIRCCYGLILLQSLWCVAVILGSLLLCRPLKMNWDATAEGHCGSTTAIYLALHIVNLLFDVSVGLAPIPVLWQLQLKLWRKIELSCMFALGIAICIITILRINMINDLVSTDLTYSSSTLFLFMILETLLGAILACLPMLRP</sequence>
<comment type="similarity">
    <text evidence="5">Belongs to the SAT4 family.</text>
</comment>
<keyword evidence="9" id="KW-1185">Reference proteome</keyword>
<feature type="transmembrane region" description="Helical" evidence="6">
    <location>
        <begin position="49"/>
        <end position="75"/>
    </location>
</feature>
<feature type="transmembrane region" description="Helical" evidence="6">
    <location>
        <begin position="210"/>
        <end position="226"/>
    </location>
</feature>
<dbReference type="InterPro" id="IPR052337">
    <property type="entry name" value="SAT4-like"/>
</dbReference>
<dbReference type="InterPro" id="IPR049326">
    <property type="entry name" value="Rhodopsin_dom_fungi"/>
</dbReference>
<dbReference type="GO" id="GO:0016020">
    <property type="term" value="C:membrane"/>
    <property type="evidence" value="ECO:0007669"/>
    <property type="project" value="UniProtKB-SubCell"/>
</dbReference>
<feature type="transmembrane region" description="Helical" evidence="6">
    <location>
        <begin position="95"/>
        <end position="119"/>
    </location>
</feature>
<keyword evidence="3 6" id="KW-1133">Transmembrane helix</keyword>
<dbReference type="Pfam" id="PF20684">
    <property type="entry name" value="Fung_rhodopsin"/>
    <property type="match status" value="1"/>
</dbReference>
<proteinExistence type="inferred from homology"/>
<evidence type="ECO:0000256" key="3">
    <source>
        <dbReference type="ARBA" id="ARBA00022989"/>
    </source>
</evidence>
<reference evidence="8 9" key="1">
    <citation type="submission" date="2018-02" db="EMBL/GenBank/DDBJ databases">
        <title>The genomes of Aspergillus section Nigri reveals drivers in fungal speciation.</title>
        <authorList>
            <consortium name="DOE Joint Genome Institute"/>
            <person name="Vesth T.C."/>
            <person name="Nybo J."/>
            <person name="Theobald S."/>
            <person name="Brandl J."/>
            <person name="Frisvad J.C."/>
            <person name="Nielsen K.F."/>
            <person name="Lyhne E.K."/>
            <person name="Kogle M.E."/>
            <person name="Kuo A."/>
            <person name="Riley R."/>
            <person name="Clum A."/>
            <person name="Nolan M."/>
            <person name="Lipzen A."/>
            <person name="Salamov A."/>
            <person name="Henrissat B."/>
            <person name="Wiebenga A."/>
            <person name="De vries R.P."/>
            <person name="Grigoriev I.V."/>
            <person name="Mortensen U.H."/>
            <person name="Andersen M.R."/>
            <person name="Baker S.E."/>
        </authorList>
    </citation>
    <scope>NUCLEOTIDE SEQUENCE [LARGE SCALE GENOMIC DNA]</scope>
    <source>
        <strain evidence="8 9">CBS 121057</strain>
    </source>
</reference>
<dbReference type="PANTHER" id="PTHR33048:SF57">
    <property type="entry name" value="INTEGRAL MEMBRANE PROTEIN-RELATED"/>
    <property type="match status" value="1"/>
</dbReference>
<evidence type="ECO:0000256" key="5">
    <source>
        <dbReference type="ARBA" id="ARBA00038359"/>
    </source>
</evidence>
<protein>
    <recommendedName>
        <fullName evidence="7">Rhodopsin domain-containing protein</fullName>
    </recommendedName>
</protein>
<organism evidence="8 9">
    <name type="scientific">Aspergillus sclerotiicarbonarius (strain CBS 121057 / IBT 28362)</name>
    <dbReference type="NCBI Taxonomy" id="1448318"/>
    <lineage>
        <taxon>Eukaryota</taxon>
        <taxon>Fungi</taxon>
        <taxon>Dikarya</taxon>
        <taxon>Ascomycota</taxon>
        <taxon>Pezizomycotina</taxon>
        <taxon>Eurotiomycetes</taxon>
        <taxon>Eurotiomycetidae</taxon>
        <taxon>Eurotiales</taxon>
        <taxon>Aspergillaceae</taxon>
        <taxon>Aspergillus</taxon>
        <taxon>Aspergillus subgen. Circumdati</taxon>
    </lineage>
</organism>
<dbReference type="PANTHER" id="PTHR33048">
    <property type="entry name" value="PTH11-LIKE INTEGRAL MEMBRANE PROTEIN (AFU_ORTHOLOGUE AFUA_5G11245)"/>
    <property type="match status" value="1"/>
</dbReference>
<evidence type="ECO:0000256" key="4">
    <source>
        <dbReference type="ARBA" id="ARBA00023136"/>
    </source>
</evidence>
<evidence type="ECO:0000313" key="8">
    <source>
        <dbReference type="EMBL" id="PYI04015.1"/>
    </source>
</evidence>
<dbReference type="EMBL" id="KZ826374">
    <property type="protein sequence ID" value="PYI04015.1"/>
    <property type="molecule type" value="Genomic_DNA"/>
</dbReference>
<gene>
    <name evidence="8" type="ORF">BO78DRAFT_348674</name>
</gene>
<feature type="non-terminal residue" evidence="8">
    <location>
        <position position="268"/>
    </location>
</feature>
<evidence type="ECO:0000259" key="7">
    <source>
        <dbReference type="Pfam" id="PF20684"/>
    </source>
</evidence>
<accession>A0A319E7A8</accession>
<feature type="transmembrane region" description="Helical" evidence="6">
    <location>
        <begin position="131"/>
        <end position="152"/>
    </location>
</feature>
<feature type="transmembrane region" description="Helical" evidence="6">
    <location>
        <begin position="13"/>
        <end position="37"/>
    </location>
</feature>
<feature type="transmembrane region" description="Helical" evidence="6">
    <location>
        <begin position="246"/>
        <end position="266"/>
    </location>
</feature>
<dbReference type="Proteomes" id="UP000248423">
    <property type="component" value="Unassembled WGS sequence"/>
</dbReference>
<evidence type="ECO:0000256" key="2">
    <source>
        <dbReference type="ARBA" id="ARBA00022692"/>
    </source>
</evidence>
<feature type="domain" description="Rhodopsin" evidence="7">
    <location>
        <begin position="33"/>
        <end position="268"/>
    </location>
</feature>
<comment type="subcellular location">
    <subcellularLocation>
        <location evidence="1">Membrane</location>
        <topology evidence="1">Multi-pass membrane protein</topology>
    </subcellularLocation>
</comment>
<dbReference type="OrthoDB" id="10017208at2759"/>
<evidence type="ECO:0000256" key="1">
    <source>
        <dbReference type="ARBA" id="ARBA00004141"/>
    </source>
</evidence>
<evidence type="ECO:0000313" key="9">
    <source>
        <dbReference type="Proteomes" id="UP000248423"/>
    </source>
</evidence>
<keyword evidence="4 6" id="KW-0472">Membrane</keyword>
<feature type="transmembrane region" description="Helical" evidence="6">
    <location>
        <begin position="172"/>
        <end position="198"/>
    </location>
</feature>
<name>A0A319E7A8_ASPSB</name>